<dbReference type="SUPFAM" id="SSF53383">
    <property type="entry name" value="PLP-dependent transferases"/>
    <property type="match status" value="1"/>
</dbReference>
<dbReference type="InterPro" id="IPR017772">
    <property type="entry name" value="Cys_deSase_NifS_bac/arc"/>
</dbReference>
<dbReference type="InterPro" id="IPR015422">
    <property type="entry name" value="PyrdxlP-dep_Trfase_small"/>
</dbReference>
<dbReference type="NCBIfam" id="NF002806">
    <property type="entry name" value="PRK02948.1"/>
    <property type="match status" value="1"/>
</dbReference>
<comment type="similarity">
    <text evidence="2 12">Belongs to the class-V pyridoxal-phosphate-dependent aminotransferase family. NifS/IscS subfamily.</text>
</comment>
<dbReference type="Gene3D" id="3.90.1150.10">
    <property type="entry name" value="Aspartate Aminotransferase, domain 1"/>
    <property type="match status" value="1"/>
</dbReference>
<dbReference type="Gene3D" id="1.10.260.50">
    <property type="match status" value="1"/>
</dbReference>
<dbReference type="InterPro" id="IPR020578">
    <property type="entry name" value="Aminotrans_V_PyrdxlP_BS"/>
</dbReference>
<sequence length="384" mass="41369">MSKTAIEAMLPYLDKIYGNPSSLHSVGQRAKEALEAARADVASCLGAQPNEIYFTSCGSESDNQAIRSAAHIGAQKGKKHIISTAFEHHAVLHTLKRLEKEEGFEVTLLDVHSNGVVTADEVKAAIRPDTCLVTIMFANNEIGTVQPIAEIGAVCREAKVTFHTDAVQAVGHIPVNVAEQNIDMLSLSAHKFHGPKGIGALYCRRGVRLLPFIDGGAQERGKRAGTENIAEIAAMAAALKEACANMEQNSAKLVKLRDRIISGLTQIPHSRLNGDMAHHLPGTINMCFEGIEGEGLLLHLDDRGICASSGSACTSGSLDPSHVLLAIGLPHEVAHGSLRLSLSEYNTEEDADRIIKAVPEVVEYLRNMSPVWKEMVRGEKPFLL</sequence>
<reference evidence="15" key="1">
    <citation type="submission" date="2020-10" db="EMBL/GenBank/DDBJ databases">
        <authorList>
            <person name="Gilroy R."/>
        </authorList>
    </citation>
    <scope>NUCLEOTIDE SEQUENCE</scope>
    <source>
        <strain evidence="15">ChiW25-3613</strain>
    </source>
</reference>
<reference evidence="15" key="2">
    <citation type="journal article" date="2021" name="PeerJ">
        <title>Extensive microbial diversity within the chicken gut microbiome revealed by metagenomics and culture.</title>
        <authorList>
            <person name="Gilroy R."/>
            <person name="Ravi A."/>
            <person name="Getino M."/>
            <person name="Pursley I."/>
            <person name="Horton D.L."/>
            <person name="Alikhan N.F."/>
            <person name="Baker D."/>
            <person name="Gharbi K."/>
            <person name="Hall N."/>
            <person name="Watson M."/>
            <person name="Adriaenssens E.M."/>
            <person name="Foster-Nyarko E."/>
            <person name="Jarju S."/>
            <person name="Secka A."/>
            <person name="Antonio M."/>
            <person name="Oren A."/>
            <person name="Chaudhuri R.R."/>
            <person name="La Ragione R."/>
            <person name="Hildebrand F."/>
            <person name="Pallen M.J."/>
        </authorList>
    </citation>
    <scope>NUCLEOTIDE SEQUENCE</scope>
    <source>
        <strain evidence="15">ChiW25-3613</strain>
    </source>
</reference>
<dbReference type="Proteomes" id="UP000824179">
    <property type="component" value="Unassembled WGS sequence"/>
</dbReference>
<gene>
    <name evidence="15" type="primary">nifS</name>
    <name evidence="15" type="ORF">IAB90_02335</name>
</gene>
<dbReference type="PROSITE" id="PS00595">
    <property type="entry name" value="AA_TRANSFER_CLASS_5"/>
    <property type="match status" value="1"/>
</dbReference>
<evidence type="ECO:0000256" key="9">
    <source>
        <dbReference type="ARBA" id="ARBA00023014"/>
    </source>
</evidence>
<evidence type="ECO:0000256" key="3">
    <source>
        <dbReference type="ARBA" id="ARBA00011738"/>
    </source>
</evidence>
<evidence type="ECO:0000313" key="15">
    <source>
        <dbReference type="EMBL" id="HIR39197.1"/>
    </source>
</evidence>
<dbReference type="EMBL" id="DVHB01000044">
    <property type="protein sequence ID" value="HIR39197.1"/>
    <property type="molecule type" value="Genomic_DNA"/>
</dbReference>
<accession>A0A9D1DAI3</accession>
<evidence type="ECO:0000256" key="6">
    <source>
        <dbReference type="ARBA" id="ARBA00022723"/>
    </source>
</evidence>
<keyword evidence="7 12" id="KW-0663">Pyridoxal phosphate</keyword>
<keyword evidence="5 12" id="KW-0808">Transferase</keyword>
<dbReference type="InterPro" id="IPR015421">
    <property type="entry name" value="PyrdxlP-dep_Trfase_major"/>
</dbReference>
<evidence type="ECO:0000256" key="4">
    <source>
        <dbReference type="ARBA" id="ARBA00012239"/>
    </source>
</evidence>
<comment type="catalytic activity">
    <reaction evidence="10 12">
        <text>(sulfur carrier)-H + L-cysteine = (sulfur carrier)-SH + L-alanine</text>
        <dbReference type="Rhea" id="RHEA:43892"/>
        <dbReference type="Rhea" id="RHEA-COMP:14737"/>
        <dbReference type="Rhea" id="RHEA-COMP:14739"/>
        <dbReference type="ChEBI" id="CHEBI:29917"/>
        <dbReference type="ChEBI" id="CHEBI:35235"/>
        <dbReference type="ChEBI" id="CHEBI:57972"/>
        <dbReference type="ChEBI" id="CHEBI:64428"/>
        <dbReference type="EC" id="2.8.1.7"/>
    </reaction>
</comment>
<evidence type="ECO:0000256" key="13">
    <source>
        <dbReference type="SAM" id="Coils"/>
    </source>
</evidence>
<dbReference type="PIRSF" id="PIRSF005572">
    <property type="entry name" value="NifS"/>
    <property type="match status" value="1"/>
</dbReference>
<dbReference type="GO" id="GO:0030170">
    <property type="term" value="F:pyridoxal phosphate binding"/>
    <property type="evidence" value="ECO:0007669"/>
    <property type="project" value="InterPro"/>
</dbReference>
<dbReference type="InterPro" id="IPR000192">
    <property type="entry name" value="Aminotrans_V_dom"/>
</dbReference>
<evidence type="ECO:0000256" key="1">
    <source>
        <dbReference type="ARBA" id="ARBA00001933"/>
    </source>
</evidence>
<keyword evidence="9 12" id="KW-0411">Iron-sulfur</keyword>
<keyword evidence="6 12" id="KW-0479">Metal-binding</keyword>
<dbReference type="NCBIfam" id="TIGR03402">
    <property type="entry name" value="FeS_nifS"/>
    <property type="match status" value="1"/>
</dbReference>
<evidence type="ECO:0000256" key="11">
    <source>
        <dbReference type="RuleBase" id="RU004504"/>
    </source>
</evidence>
<feature type="domain" description="Aminotransferase class V" evidence="14">
    <location>
        <begin position="3"/>
        <end position="353"/>
    </location>
</feature>
<dbReference type="Pfam" id="PF00266">
    <property type="entry name" value="Aminotran_5"/>
    <property type="match status" value="1"/>
</dbReference>
<comment type="subunit">
    <text evidence="3">Homodimer.</text>
</comment>
<evidence type="ECO:0000256" key="7">
    <source>
        <dbReference type="ARBA" id="ARBA00022898"/>
    </source>
</evidence>
<organism evidence="15 16">
    <name type="scientific">Candidatus Coproplasma stercoripullorum</name>
    <dbReference type="NCBI Taxonomy" id="2840751"/>
    <lineage>
        <taxon>Bacteria</taxon>
        <taxon>Bacillati</taxon>
        <taxon>Bacillota</taxon>
        <taxon>Clostridia</taxon>
        <taxon>Eubacteriales</taxon>
        <taxon>Candidatus Coproplasma</taxon>
    </lineage>
</organism>
<comment type="cofactor">
    <cofactor evidence="1 11">
        <name>pyridoxal 5'-phosphate</name>
        <dbReference type="ChEBI" id="CHEBI:597326"/>
    </cofactor>
</comment>
<evidence type="ECO:0000313" key="16">
    <source>
        <dbReference type="Proteomes" id="UP000824179"/>
    </source>
</evidence>
<dbReference type="EC" id="2.8.1.7" evidence="4 12"/>
<evidence type="ECO:0000259" key="14">
    <source>
        <dbReference type="Pfam" id="PF00266"/>
    </source>
</evidence>
<protein>
    <recommendedName>
        <fullName evidence="4 12">Cysteine desulfurase</fullName>
        <ecNumber evidence="4 12">2.8.1.7</ecNumber>
    </recommendedName>
    <alternativeName>
        <fullName evidence="12">Nitrogenase metalloclusters biosynthesis protein NifS</fullName>
    </alternativeName>
</protein>
<evidence type="ECO:0000256" key="2">
    <source>
        <dbReference type="ARBA" id="ARBA00006490"/>
    </source>
</evidence>
<comment type="function">
    <text evidence="12">Catalyzes the removal of elemental sulfur atoms from cysteine to produce alanine.</text>
</comment>
<evidence type="ECO:0000256" key="12">
    <source>
        <dbReference type="RuleBase" id="RU364075"/>
    </source>
</evidence>
<dbReference type="FunFam" id="3.40.640.10:FF:000084">
    <property type="entry name" value="IscS-like cysteine desulfurase"/>
    <property type="match status" value="1"/>
</dbReference>
<dbReference type="GO" id="GO:0006520">
    <property type="term" value="P:amino acid metabolic process"/>
    <property type="evidence" value="ECO:0007669"/>
    <property type="project" value="InterPro"/>
</dbReference>
<dbReference type="InterPro" id="IPR016454">
    <property type="entry name" value="Cysteine_dSase"/>
</dbReference>
<name>A0A9D1DAI3_9FIRM</name>
<dbReference type="AlphaFoldDB" id="A0A9D1DAI3"/>
<comment type="caution">
    <text evidence="15">The sequence shown here is derived from an EMBL/GenBank/DDBJ whole genome shotgun (WGS) entry which is preliminary data.</text>
</comment>
<dbReference type="GO" id="GO:0031071">
    <property type="term" value="F:cysteine desulfurase activity"/>
    <property type="evidence" value="ECO:0007669"/>
    <property type="project" value="UniProtKB-EC"/>
</dbReference>
<proteinExistence type="inferred from homology"/>
<keyword evidence="8 12" id="KW-0408">Iron</keyword>
<evidence type="ECO:0000256" key="5">
    <source>
        <dbReference type="ARBA" id="ARBA00022679"/>
    </source>
</evidence>
<evidence type="ECO:0000256" key="8">
    <source>
        <dbReference type="ARBA" id="ARBA00023004"/>
    </source>
</evidence>
<dbReference type="GO" id="GO:0046872">
    <property type="term" value="F:metal ion binding"/>
    <property type="evidence" value="ECO:0007669"/>
    <property type="project" value="UniProtKB-KW"/>
</dbReference>
<dbReference type="PANTHER" id="PTHR11601:SF34">
    <property type="entry name" value="CYSTEINE DESULFURASE"/>
    <property type="match status" value="1"/>
</dbReference>
<evidence type="ECO:0000256" key="10">
    <source>
        <dbReference type="ARBA" id="ARBA00050776"/>
    </source>
</evidence>
<dbReference type="GO" id="GO:0051536">
    <property type="term" value="F:iron-sulfur cluster binding"/>
    <property type="evidence" value="ECO:0007669"/>
    <property type="project" value="UniProtKB-KW"/>
</dbReference>
<keyword evidence="13" id="KW-0175">Coiled coil</keyword>
<dbReference type="Gene3D" id="3.40.640.10">
    <property type="entry name" value="Type I PLP-dependent aspartate aminotransferase-like (Major domain)"/>
    <property type="match status" value="1"/>
</dbReference>
<dbReference type="PANTHER" id="PTHR11601">
    <property type="entry name" value="CYSTEINE DESULFURYLASE FAMILY MEMBER"/>
    <property type="match status" value="1"/>
</dbReference>
<dbReference type="InterPro" id="IPR015424">
    <property type="entry name" value="PyrdxlP-dep_Trfase"/>
</dbReference>
<feature type="coiled-coil region" evidence="13">
    <location>
        <begin position="229"/>
        <end position="259"/>
    </location>
</feature>